<proteinExistence type="predicted"/>
<organism evidence="1 4">
    <name type="scientific">Flavobacterium glycines</name>
    <dbReference type="NCBI Taxonomy" id="551990"/>
    <lineage>
        <taxon>Bacteria</taxon>
        <taxon>Pseudomonadati</taxon>
        <taxon>Bacteroidota</taxon>
        <taxon>Flavobacteriia</taxon>
        <taxon>Flavobacteriales</taxon>
        <taxon>Flavobacteriaceae</taxon>
        <taxon>Flavobacterium</taxon>
    </lineage>
</organism>
<dbReference type="AlphaFoldDB" id="A0A511CDX7"/>
<gene>
    <name evidence="1" type="ORF">FGL01_16290</name>
    <name evidence="2" type="ORF">SAMN05192550_0054</name>
</gene>
<dbReference type="Proteomes" id="UP000182367">
    <property type="component" value="Unassembled WGS sequence"/>
</dbReference>
<evidence type="ECO:0000313" key="2">
    <source>
        <dbReference type="EMBL" id="SDI49984.1"/>
    </source>
</evidence>
<dbReference type="RefSeq" id="WP_066328672.1">
    <property type="nucleotide sequence ID" value="NZ_BJVF01000001.1"/>
</dbReference>
<evidence type="ECO:0000313" key="1">
    <source>
        <dbReference type="EMBL" id="GEL10890.1"/>
    </source>
</evidence>
<reference evidence="2 3" key="1">
    <citation type="submission" date="2016-10" db="EMBL/GenBank/DDBJ databases">
        <authorList>
            <person name="Varghese N."/>
            <person name="Submissions S."/>
        </authorList>
    </citation>
    <scope>NUCLEOTIDE SEQUENCE [LARGE SCALE GENOMIC DNA]</scope>
    <source>
        <strain evidence="2 3">Gm-149</strain>
    </source>
</reference>
<protein>
    <submittedName>
        <fullName evidence="1">Uncharacterized protein</fullName>
    </submittedName>
</protein>
<reference evidence="1 4" key="2">
    <citation type="submission" date="2019-07" db="EMBL/GenBank/DDBJ databases">
        <title>Whole genome shotgun sequence of Flavobacterium glycines NBRC 105008.</title>
        <authorList>
            <person name="Hosoyama A."/>
            <person name="Uohara A."/>
            <person name="Ohji S."/>
            <person name="Ichikawa N."/>
        </authorList>
    </citation>
    <scope>NUCLEOTIDE SEQUENCE [LARGE SCALE GENOMIC DNA]</scope>
    <source>
        <strain evidence="1 4">NBRC 105008</strain>
    </source>
</reference>
<sequence>MSTRRMITRALDFIREIRTNNSEENRNRIELTNTRFGINVAEDAKSQKKASNSLTFLMYSKENETLFI</sequence>
<evidence type="ECO:0000313" key="3">
    <source>
        <dbReference type="Proteomes" id="UP000182367"/>
    </source>
</evidence>
<dbReference type="EMBL" id="FNEO01000001">
    <property type="protein sequence ID" value="SDI49984.1"/>
    <property type="molecule type" value="Genomic_DNA"/>
</dbReference>
<comment type="caution">
    <text evidence="1">The sequence shown here is derived from an EMBL/GenBank/DDBJ whole genome shotgun (WGS) entry which is preliminary data.</text>
</comment>
<dbReference type="EMBL" id="BJVF01000001">
    <property type="protein sequence ID" value="GEL10890.1"/>
    <property type="molecule type" value="Genomic_DNA"/>
</dbReference>
<accession>A0A511CDX7</accession>
<dbReference type="Proteomes" id="UP000321579">
    <property type="component" value="Unassembled WGS sequence"/>
</dbReference>
<name>A0A511CDX7_9FLAO</name>
<keyword evidence="3" id="KW-1185">Reference proteome</keyword>
<evidence type="ECO:0000313" key="4">
    <source>
        <dbReference type="Proteomes" id="UP000321579"/>
    </source>
</evidence>
<dbReference type="OrthoDB" id="1371248at2"/>